<dbReference type="SUPFAM" id="SSF55347">
    <property type="entry name" value="Glyceraldehyde-3-phosphate dehydrogenase-like, C-terminal domain"/>
    <property type="match status" value="1"/>
</dbReference>
<feature type="domain" description="Gfo/Idh/MocA-like oxidoreductase N-terminal" evidence="2">
    <location>
        <begin position="5"/>
        <end position="124"/>
    </location>
</feature>
<keyword evidence="5" id="KW-1185">Reference proteome</keyword>
<sequence>MKIITWGILGCGDVTEIKSGQAFNKVAHSKIEAVMRRNAEKAADYAKRHQIEKWYASADDLIKDPNINSIYIATPPAFHKDYAIQAMKARKNVYIEKPVTLTVDECEELIEVEKQTNQKVTVAHYRRALPLFVKLKELIESGIIGEIRIIDLKLLQQPNSDMIAKSDENWRLNPVISGGGLFYDLAPHQLDILVHILGAPIFSQGFSKNQAQNSEADDMTVGQILFKNNITFSGIWNFNAYPNNEIEQCEIIGSQGKIIFSFFSNEMALIKNGQTEVFNFENPFHVQQNMIEKTVNYFLDKEENPCSLSDALLSLKVMESFIKTN</sequence>
<dbReference type="EMBL" id="LWHJ01000022">
    <property type="protein sequence ID" value="OAQ40565.1"/>
    <property type="molecule type" value="Genomic_DNA"/>
</dbReference>
<dbReference type="AlphaFoldDB" id="A0A179DHN8"/>
<feature type="domain" description="GFO/IDH/MocA-like oxidoreductase" evidence="3">
    <location>
        <begin position="132"/>
        <end position="258"/>
    </location>
</feature>
<reference evidence="4 5" key="1">
    <citation type="submission" date="2016-04" db="EMBL/GenBank/DDBJ databases">
        <authorList>
            <person name="Evans L.H."/>
            <person name="Alamgir A."/>
            <person name="Owens N."/>
            <person name="Weber N.D."/>
            <person name="Virtaneva K."/>
            <person name="Barbian K."/>
            <person name="Babar A."/>
            <person name="Rosenke K."/>
        </authorList>
    </citation>
    <scope>NUCLEOTIDE SEQUENCE [LARGE SCALE GENOMIC DNA]</scope>
    <source>
        <strain evidence="4 5">CCM 8644</strain>
    </source>
</reference>
<proteinExistence type="predicted"/>
<dbReference type="GO" id="GO:0000166">
    <property type="term" value="F:nucleotide binding"/>
    <property type="evidence" value="ECO:0007669"/>
    <property type="project" value="InterPro"/>
</dbReference>
<dbReference type="InterPro" id="IPR036291">
    <property type="entry name" value="NAD(P)-bd_dom_sf"/>
</dbReference>
<dbReference type="RefSeq" id="WP_068821800.1">
    <property type="nucleotide sequence ID" value="NZ_LWHJ01000022.1"/>
</dbReference>
<dbReference type="Gene3D" id="3.30.360.10">
    <property type="entry name" value="Dihydrodipicolinate Reductase, domain 2"/>
    <property type="match status" value="1"/>
</dbReference>
<dbReference type="OrthoDB" id="9795543at2"/>
<dbReference type="InterPro" id="IPR000683">
    <property type="entry name" value="Gfo/Idh/MocA-like_OxRdtase_N"/>
</dbReference>
<evidence type="ECO:0000313" key="4">
    <source>
        <dbReference type="EMBL" id="OAQ40565.1"/>
    </source>
</evidence>
<reference evidence="4 5" key="2">
    <citation type="submission" date="2016-06" db="EMBL/GenBank/DDBJ databases">
        <title>Pedobacter psychrophilus sp. nov., isolated from Antarctic fragmentary rock.</title>
        <authorList>
            <person name="Svec P."/>
        </authorList>
    </citation>
    <scope>NUCLEOTIDE SEQUENCE [LARGE SCALE GENOMIC DNA]</scope>
    <source>
        <strain evidence="4 5">CCM 8644</strain>
    </source>
</reference>
<dbReference type="Gene3D" id="3.40.50.720">
    <property type="entry name" value="NAD(P)-binding Rossmann-like Domain"/>
    <property type="match status" value="1"/>
</dbReference>
<dbReference type="InterPro" id="IPR055170">
    <property type="entry name" value="GFO_IDH_MocA-like_dom"/>
</dbReference>
<keyword evidence="1" id="KW-0560">Oxidoreductase</keyword>
<name>A0A179DHN8_9SPHI</name>
<accession>A0A179DHN8</accession>
<evidence type="ECO:0000259" key="3">
    <source>
        <dbReference type="Pfam" id="PF22725"/>
    </source>
</evidence>
<protein>
    <submittedName>
        <fullName evidence="4">Oxidoreductase</fullName>
    </submittedName>
</protein>
<dbReference type="Proteomes" id="UP000078459">
    <property type="component" value="Unassembled WGS sequence"/>
</dbReference>
<dbReference type="STRING" id="1826909.A5893_06365"/>
<comment type="caution">
    <text evidence="4">The sequence shown here is derived from an EMBL/GenBank/DDBJ whole genome shotgun (WGS) entry which is preliminary data.</text>
</comment>
<gene>
    <name evidence="4" type="ORF">A5893_06365</name>
</gene>
<evidence type="ECO:0000259" key="2">
    <source>
        <dbReference type="Pfam" id="PF01408"/>
    </source>
</evidence>
<dbReference type="GO" id="GO:0016491">
    <property type="term" value="F:oxidoreductase activity"/>
    <property type="evidence" value="ECO:0007669"/>
    <property type="project" value="UniProtKB-KW"/>
</dbReference>
<evidence type="ECO:0000313" key="5">
    <source>
        <dbReference type="Proteomes" id="UP000078459"/>
    </source>
</evidence>
<dbReference type="InterPro" id="IPR050463">
    <property type="entry name" value="Gfo/Idh/MocA_oxidrdct_glycsds"/>
</dbReference>
<dbReference type="Pfam" id="PF22725">
    <property type="entry name" value="GFO_IDH_MocA_C3"/>
    <property type="match status" value="1"/>
</dbReference>
<organism evidence="4 5">
    <name type="scientific">Pedobacter psychrophilus</name>
    <dbReference type="NCBI Taxonomy" id="1826909"/>
    <lineage>
        <taxon>Bacteria</taxon>
        <taxon>Pseudomonadati</taxon>
        <taxon>Bacteroidota</taxon>
        <taxon>Sphingobacteriia</taxon>
        <taxon>Sphingobacteriales</taxon>
        <taxon>Sphingobacteriaceae</taxon>
        <taxon>Pedobacter</taxon>
    </lineage>
</organism>
<dbReference type="SUPFAM" id="SSF51735">
    <property type="entry name" value="NAD(P)-binding Rossmann-fold domains"/>
    <property type="match status" value="1"/>
</dbReference>
<dbReference type="PANTHER" id="PTHR43818">
    <property type="entry name" value="BCDNA.GH03377"/>
    <property type="match status" value="1"/>
</dbReference>
<dbReference type="PANTHER" id="PTHR43818:SF11">
    <property type="entry name" value="BCDNA.GH03377"/>
    <property type="match status" value="1"/>
</dbReference>
<evidence type="ECO:0000256" key="1">
    <source>
        <dbReference type="ARBA" id="ARBA00023002"/>
    </source>
</evidence>
<dbReference type="Pfam" id="PF01408">
    <property type="entry name" value="GFO_IDH_MocA"/>
    <property type="match status" value="1"/>
</dbReference>